<sequence>MSSRNSELRFLLEEAIAAEDWQAVTDLSGQLAAAQNANQNGRSIKPRSSSSGRSTRSTRPRTVSRPPSRRSWSEDSPSPTGTVYEVSDDSDDEEEDYPPPPPPPRRRRQRRRRRSYSYDSYGSNDGFGAFAGGLFGGLLGGAISNAFAPTETYVVPGRRLTAVSYPSVIPATRTTTYTLNPGDMLYL</sequence>
<feature type="compositionally biased region" description="Low complexity" evidence="1">
    <location>
        <begin position="34"/>
        <end position="79"/>
    </location>
</feature>
<evidence type="ECO:0000313" key="3">
    <source>
        <dbReference type="Proteomes" id="UP000322225"/>
    </source>
</evidence>
<organism evidence="2 3">
    <name type="scientific">Kwoniella shandongensis</name>
    <dbReference type="NCBI Taxonomy" id="1734106"/>
    <lineage>
        <taxon>Eukaryota</taxon>
        <taxon>Fungi</taxon>
        <taxon>Dikarya</taxon>
        <taxon>Basidiomycota</taxon>
        <taxon>Agaricomycotina</taxon>
        <taxon>Tremellomycetes</taxon>
        <taxon>Tremellales</taxon>
        <taxon>Cryptococcaceae</taxon>
        <taxon>Kwoniella</taxon>
    </lineage>
</organism>
<feature type="region of interest" description="Disordered" evidence="1">
    <location>
        <begin position="34"/>
        <end position="119"/>
    </location>
</feature>
<dbReference type="GeneID" id="43589971"/>
<keyword evidence="3" id="KW-1185">Reference proteome</keyword>
<dbReference type="EMBL" id="CP144064">
    <property type="protein sequence ID" value="WWD22903.1"/>
    <property type="molecule type" value="Genomic_DNA"/>
</dbReference>
<gene>
    <name evidence="2" type="ORF">CI109_107398</name>
</gene>
<reference evidence="2" key="2">
    <citation type="submission" date="2024-01" db="EMBL/GenBank/DDBJ databases">
        <title>Comparative genomics of Cryptococcus and Kwoniella reveals pathogenesis evolution and contrasting modes of karyotype evolution via chromosome fusion or intercentromeric recombination.</title>
        <authorList>
            <person name="Coelho M.A."/>
            <person name="David-Palma M."/>
            <person name="Shea T."/>
            <person name="Bowers K."/>
            <person name="McGinley-Smith S."/>
            <person name="Mohammad A.W."/>
            <person name="Gnirke A."/>
            <person name="Yurkov A.M."/>
            <person name="Nowrousian M."/>
            <person name="Sun S."/>
            <person name="Cuomo C.A."/>
            <person name="Heitman J."/>
        </authorList>
    </citation>
    <scope>NUCLEOTIDE SEQUENCE</scope>
    <source>
        <strain evidence="2">CBS 12478</strain>
    </source>
</reference>
<feature type="compositionally biased region" description="Acidic residues" evidence="1">
    <location>
        <begin position="86"/>
        <end position="97"/>
    </location>
</feature>
<dbReference type="KEGG" id="ksn:43589971"/>
<name>A0A5M6BVK8_9TREE</name>
<evidence type="ECO:0000256" key="1">
    <source>
        <dbReference type="SAM" id="MobiDB-lite"/>
    </source>
</evidence>
<feature type="compositionally biased region" description="Basic residues" evidence="1">
    <location>
        <begin position="104"/>
        <end position="115"/>
    </location>
</feature>
<evidence type="ECO:0000313" key="2">
    <source>
        <dbReference type="EMBL" id="WWD22903.1"/>
    </source>
</evidence>
<dbReference type="AlphaFoldDB" id="A0A5M6BVK8"/>
<accession>A0A5M6BVK8</accession>
<protein>
    <submittedName>
        <fullName evidence="2">Uncharacterized protein</fullName>
    </submittedName>
</protein>
<dbReference type="RefSeq" id="XP_031859826.1">
    <property type="nucleotide sequence ID" value="XM_032005819.1"/>
</dbReference>
<reference evidence="2" key="1">
    <citation type="submission" date="2017-08" db="EMBL/GenBank/DDBJ databases">
        <authorList>
            <person name="Cuomo C."/>
            <person name="Billmyre B."/>
            <person name="Heitman J."/>
        </authorList>
    </citation>
    <scope>NUCLEOTIDE SEQUENCE</scope>
    <source>
        <strain evidence="2">CBS 12478</strain>
    </source>
</reference>
<proteinExistence type="predicted"/>
<dbReference type="Proteomes" id="UP000322225">
    <property type="component" value="Chromosome 14"/>
</dbReference>